<dbReference type="EMBL" id="JAAKFY010000022">
    <property type="protein sequence ID" value="KAF3838793.1"/>
    <property type="molecule type" value="Genomic_DNA"/>
</dbReference>
<protein>
    <submittedName>
        <fullName evidence="3">Uncharacterized protein</fullName>
    </submittedName>
</protein>
<accession>A0A7J5XPL5</accession>
<evidence type="ECO:0000256" key="1">
    <source>
        <dbReference type="SAM" id="MobiDB-lite"/>
    </source>
</evidence>
<evidence type="ECO:0000313" key="3">
    <source>
        <dbReference type="EMBL" id="KAF3838793.1"/>
    </source>
</evidence>
<keyword evidence="2" id="KW-0472">Membrane</keyword>
<comment type="caution">
    <text evidence="3">The sequence shown here is derived from an EMBL/GenBank/DDBJ whole genome shotgun (WGS) entry which is preliminary data.</text>
</comment>
<dbReference type="Proteomes" id="UP000518266">
    <property type="component" value="Unassembled WGS sequence"/>
</dbReference>
<gene>
    <name evidence="3" type="ORF">F7725_010561</name>
</gene>
<evidence type="ECO:0000256" key="2">
    <source>
        <dbReference type="SAM" id="Phobius"/>
    </source>
</evidence>
<proteinExistence type="predicted"/>
<feature type="transmembrane region" description="Helical" evidence="2">
    <location>
        <begin position="84"/>
        <end position="103"/>
    </location>
</feature>
<feature type="compositionally biased region" description="Basic and acidic residues" evidence="1">
    <location>
        <begin position="264"/>
        <end position="285"/>
    </location>
</feature>
<organism evidence="3 4">
    <name type="scientific">Dissostichus mawsoni</name>
    <name type="common">Antarctic cod</name>
    <dbReference type="NCBI Taxonomy" id="36200"/>
    <lineage>
        <taxon>Eukaryota</taxon>
        <taxon>Metazoa</taxon>
        <taxon>Chordata</taxon>
        <taxon>Craniata</taxon>
        <taxon>Vertebrata</taxon>
        <taxon>Euteleostomi</taxon>
        <taxon>Actinopterygii</taxon>
        <taxon>Neopterygii</taxon>
        <taxon>Teleostei</taxon>
        <taxon>Neoteleostei</taxon>
        <taxon>Acanthomorphata</taxon>
        <taxon>Eupercaria</taxon>
        <taxon>Perciformes</taxon>
        <taxon>Notothenioidei</taxon>
        <taxon>Nototheniidae</taxon>
        <taxon>Dissostichus</taxon>
    </lineage>
</organism>
<dbReference type="AlphaFoldDB" id="A0A7J5XPL5"/>
<name>A0A7J5XPL5_DISMA</name>
<evidence type="ECO:0000313" key="4">
    <source>
        <dbReference type="Proteomes" id="UP000518266"/>
    </source>
</evidence>
<sequence length="359" mass="40135">MALPRSQSKCCLSMVFFQLHVCPSRYEQVDNIKVSTVCSVGQQSSPTGVKLVHRCPVGLLYNTRCIVVLIVYMSSSFDQKLQDLLFFWYGGVSVMFLVQTAWYSSLTVSGLQVARITFKMGWTLANCFLTNKPQVEAIEGAGDVTDLAKHDEVLHHAVQHALQVEEAATAFDVELVEHLGCLLGQVLPQGLLLVQPMEDVLLHILDDYVSVNVHIYHPPFTSSLWLHDPHYQFPLPCRRSRGHYRRRMQSESVNKPAVDKRLFDSCRDPGSKKHERQPPKQKYVDESPLQRTSVPCVRFTLRTKGLLSEVEEELSDGLVLSPGGADEQQPGRQELEMTGQELCDGPGGAHGDFCSPSPS</sequence>
<keyword evidence="2" id="KW-1133">Transmembrane helix</keyword>
<keyword evidence="4" id="KW-1185">Reference proteome</keyword>
<reference evidence="3 4" key="1">
    <citation type="submission" date="2020-03" db="EMBL/GenBank/DDBJ databases">
        <title>Dissostichus mawsoni Genome sequencing and assembly.</title>
        <authorList>
            <person name="Park H."/>
        </authorList>
    </citation>
    <scope>NUCLEOTIDE SEQUENCE [LARGE SCALE GENOMIC DNA]</scope>
    <source>
        <strain evidence="3">DM0001</strain>
        <tissue evidence="3">Muscle</tissue>
    </source>
</reference>
<feature type="region of interest" description="Disordered" evidence="1">
    <location>
        <begin position="264"/>
        <end position="288"/>
    </location>
</feature>
<keyword evidence="2" id="KW-0812">Transmembrane</keyword>
<feature type="region of interest" description="Disordered" evidence="1">
    <location>
        <begin position="315"/>
        <end position="359"/>
    </location>
</feature>